<dbReference type="GO" id="GO:0016491">
    <property type="term" value="F:oxidoreductase activity"/>
    <property type="evidence" value="ECO:0007669"/>
    <property type="project" value="TreeGrafter"/>
</dbReference>
<dbReference type="PANTHER" id="PTHR12697:SF40">
    <property type="entry name" value="PHYCOCYANOBILIN LYASE SUBUNIT ALPHA"/>
    <property type="match status" value="1"/>
</dbReference>
<proteinExistence type="predicted"/>
<dbReference type="InterPro" id="IPR016024">
    <property type="entry name" value="ARM-type_fold"/>
</dbReference>
<reference evidence="5" key="2">
    <citation type="submission" date="2005-06" db="EMBL/GenBank/DDBJ databases">
        <title>Sequencing of the draft genome and assembly of Crocosphaera watsonii WH 8501.</title>
        <authorList>
            <consortium name="US DOE Joint Genome Institute (JGI-PGF)"/>
            <person name="Copeland A."/>
            <person name="Lucas S."/>
            <person name="Lapidus A."/>
            <person name="Barry K."/>
            <person name="Detter C."/>
            <person name="Glavina T."/>
            <person name="Hammon N."/>
            <person name="Israni S."/>
            <person name="Pitluck S."/>
            <person name="Richardson P."/>
        </authorList>
    </citation>
    <scope>NUCLEOTIDE SEQUENCE [LARGE SCALE GENOMIC DNA]</scope>
    <source>
        <strain evidence="5">WH 8501</strain>
    </source>
</reference>
<dbReference type="InterPro" id="IPR054570">
    <property type="entry name" value="NCC-H_dom"/>
</dbReference>
<accession>Q4BZI9</accession>
<dbReference type="Proteomes" id="UP000003922">
    <property type="component" value="Unassembled WGS sequence"/>
</dbReference>
<gene>
    <name evidence="5" type="ORF">CwatDRAFT_2292</name>
</gene>
<dbReference type="InterPro" id="IPR054611">
    <property type="entry name" value="NCAB"/>
</dbReference>
<keyword evidence="1" id="KW-0042">Antenna complex</keyword>
<dbReference type="Pfam" id="PF13646">
    <property type="entry name" value="HEAT_2"/>
    <property type="match status" value="1"/>
</dbReference>
<evidence type="ECO:0000259" key="4">
    <source>
        <dbReference type="Pfam" id="PF22730"/>
    </source>
</evidence>
<dbReference type="InterPro" id="IPR004155">
    <property type="entry name" value="PBS_lyase_HEAT"/>
</dbReference>
<dbReference type="AlphaFoldDB" id="Q4BZI9"/>
<dbReference type="GO" id="GO:0016829">
    <property type="term" value="F:lyase activity"/>
    <property type="evidence" value="ECO:0007669"/>
    <property type="project" value="UniProtKB-KW"/>
</dbReference>
<keyword evidence="2" id="KW-0605">Phycobilisome</keyword>
<comment type="caution">
    <text evidence="5">The sequence shown here is derived from an EMBL/GenBank/DDBJ whole genome shotgun (WGS) entry which is preliminary data.</text>
</comment>
<dbReference type="SUPFAM" id="SSF48371">
    <property type="entry name" value="ARM repeat"/>
    <property type="match status" value="1"/>
</dbReference>
<protein>
    <submittedName>
        <fullName evidence="5">PBS lyase HEAT-like repeat</fullName>
    </submittedName>
</protein>
<dbReference type="Pfam" id="PF22730">
    <property type="entry name" value="NCC-H"/>
    <property type="match status" value="1"/>
</dbReference>
<evidence type="ECO:0000313" key="6">
    <source>
        <dbReference type="Proteomes" id="UP000003922"/>
    </source>
</evidence>
<evidence type="ECO:0000259" key="3">
    <source>
        <dbReference type="Pfam" id="PF22724"/>
    </source>
</evidence>
<evidence type="ECO:0000256" key="1">
    <source>
        <dbReference type="ARBA" id="ARBA00022549"/>
    </source>
</evidence>
<reference evidence="5" key="3">
    <citation type="submission" date="2016-12" db="EMBL/GenBank/DDBJ databases">
        <title>Annotation of the draft genome assembly of Crocosphaera watsonii WH 8501.</title>
        <authorList>
            <consortium name="US DOE Joint Genome Institute (JGI-ORNL)"/>
            <person name="Larimer F."/>
            <person name="Land M."/>
        </authorList>
    </citation>
    <scope>NUCLEOTIDE SEQUENCE</scope>
    <source>
        <strain evidence="5">WH 8501</strain>
    </source>
</reference>
<name>Q4BZI9_CROWT</name>
<evidence type="ECO:0000256" key="2">
    <source>
        <dbReference type="ARBA" id="ARBA00022738"/>
    </source>
</evidence>
<dbReference type="EMBL" id="AADV02000077">
    <property type="protein sequence ID" value="EAM49321.1"/>
    <property type="molecule type" value="Genomic_DNA"/>
</dbReference>
<dbReference type="GO" id="GO:0030089">
    <property type="term" value="C:phycobilisome"/>
    <property type="evidence" value="ECO:0007669"/>
    <property type="project" value="UniProtKB-KW"/>
</dbReference>
<reference evidence="5" key="1">
    <citation type="submission" date="2004-02" db="EMBL/GenBank/DDBJ databases">
        <authorList>
            <consortium name="DOE Joint Genome Institute"/>
        </authorList>
    </citation>
    <scope>NUCLEOTIDE SEQUENCE [LARGE SCALE GENOMIC DNA]</scope>
    <source>
        <strain evidence="5">WH 8501</strain>
    </source>
</reference>
<evidence type="ECO:0000313" key="5">
    <source>
        <dbReference type="EMBL" id="EAM49321.1"/>
    </source>
</evidence>
<dbReference type="SMART" id="SM00567">
    <property type="entry name" value="EZ_HEAT"/>
    <property type="match status" value="4"/>
</dbReference>
<organism evidence="5 6">
    <name type="scientific">Crocosphaera watsonii WH 8501</name>
    <dbReference type="NCBI Taxonomy" id="165597"/>
    <lineage>
        <taxon>Bacteria</taxon>
        <taxon>Bacillati</taxon>
        <taxon>Cyanobacteriota</taxon>
        <taxon>Cyanophyceae</taxon>
        <taxon>Oscillatoriophycideae</taxon>
        <taxon>Chroococcales</taxon>
        <taxon>Aphanothecaceae</taxon>
        <taxon>Crocosphaera</taxon>
    </lineage>
</organism>
<dbReference type="KEGG" id="cwa:CwatDRAFT_2292"/>
<feature type="domain" description="NACHT C-terminal Cysteine and Histidine-containing" evidence="4">
    <location>
        <begin position="237"/>
        <end position="262"/>
    </location>
</feature>
<dbReference type="PANTHER" id="PTHR12697">
    <property type="entry name" value="PBS LYASE HEAT-LIKE PROTEIN"/>
    <property type="match status" value="1"/>
</dbReference>
<sequence>MAISSLGKIGTGNEQAIAILEKLIEPEEPLLIRKEALDSLGKVDPSNPRSVKVSIQLMEETEDEEVYREIAEKLGKIDPGNPTSIKALSKNLQISRDEFVLRQVAVSLGKLDPGNLEVLMVLVNLIQSTNDPDIRSLAAESLGEVGQGNPAAIATLIRLLETSSHPESLRCAAKSLSKIAVGNKGTITTFIRLLPTIKDKDLGKQIAEGLITILPEKKMSQVVSQLRDHLLYRSLPDHSPCYQVMWHCAQHLSYQTFKEAWQQRGLPQKLSLTLQNTEPETKENNSSFERLQQQLKNAPELTSDQIIFIATRRFIDAENPAIDIYDQMLEQNCPVFEYGLPETLSKLRLYWHLPPQKSNKSKLILLFYDQGNSSLSAHLLNSLVKFKGIIAVITQQESSELSVFSPDDPQLGQTLIDWLQQKLNN</sequence>
<dbReference type="Gene3D" id="1.25.10.10">
    <property type="entry name" value="Leucine-rich Repeat Variant"/>
    <property type="match status" value="2"/>
</dbReference>
<keyword evidence="6" id="KW-1185">Reference proteome</keyword>
<dbReference type="InterPro" id="IPR011989">
    <property type="entry name" value="ARM-like"/>
</dbReference>
<dbReference type="Pfam" id="PF22724">
    <property type="entry name" value="NCAB1"/>
    <property type="match status" value="1"/>
</dbReference>
<dbReference type="RefSeq" id="WP_007306956.1">
    <property type="nucleotide sequence ID" value="NZ_AADV02000077.1"/>
</dbReference>
<feature type="domain" description="NACHT C-terminal Alpha/Beta" evidence="3">
    <location>
        <begin position="289"/>
        <end position="421"/>
    </location>
</feature>